<evidence type="ECO:0000313" key="2">
    <source>
        <dbReference type="EnsemblMetazoa" id="CapteP217830"/>
    </source>
</evidence>
<evidence type="ECO:0000313" key="3">
    <source>
        <dbReference type="Proteomes" id="UP000014760"/>
    </source>
</evidence>
<dbReference type="EnsemblMetazoa" id="CapteT217830">
    <property type="protein sequence ID" value="CapteP217830"/>
    <property type="gene ID" value="CapteG217830"/>
</dbReference>
<keyword evidence="3" id="KW-1185">Reference proteome</keyword>
<protein>
    <submittedName>
        <fullName evidence="1 2">Uncharacterized protein</fullName>
    </submittedName>
</protein>
<accession>R7VLL5</accession>
<reference evidence="1 3" key="2">
    <citation type="journal article" date="2013" name="Nature">
        <title>Insights into bilaterian evolution from three spiralian genomes.</title>
        <authorList>
            <person name="Simakov O."/>
            <person name="Marletaz F."/>
            <person name="Cho S.J."/>
            <person name="Edsinger-Gonzales E."/>
            <person name="Havlak P."/>
            <person name="Hellsten U."/>
            <person name="Kuo D.H."/>
            <person name="Larsson T."/>
            <person name="Lv J."/>
            <person name="Arendt D."/>
            <person name="Savage R."/>
            <person name="Osoegawa K."/>
            <person name="de Jong P."/>
            <person name="Grimwood J."/>
            <person name="Chapman J.A."/>
            <person name="Shapiro H."/>
            <person name="Aerts A."/>
            <person name="Otillar R.P."/>
            <person name="Terry A.Y."/>
            <person name="Boore J.L."/>
            <person name="Grigoriev I.V."/>
            <person name="Lindberg D.R."/>
            <person name="Seaver E.C."/>
            <person name="Weisblat D.A."/>
            <person name="Putnam N.H."/>
            <person name="Rokhsar D.S."/>
        </authorList>
    </citation>
    <scope>NUCLEOTIDE SEQUENCE</scope>
    <source>
        <strain evidence="1 3">I ESC-2004</strain>
    </source>
</reference>
<dbReference type="EMBL" id="KB292365">
    <property type="protein sequence ID" value="ELU17690.1"/>
    <property type="molecule type" value="Genomic_DNA"/>
</dbReference>
<proteinExistence type="predicted"/>
<gene>
    <name evidence="1" type="ORF">CAPTEDRAFT_217830</name>
</gene>
<name>R7VLL5_CAPTE</name>
<dbReference type="HOGENOM" id="CLU_1103663_0_0_1"/>
<dbReference type="EMBL" id="AMQN01003973">
    <property type="status" value="NOT_ANNOTATED_CDS"/>
    <property type="molecule type" value="Genomic_DNA"/>
</dbReference>
<dbReference type="OrthoDB" id="10035901at2759"/>
<reference evidence="3" key="1">
    <citation type="submission" date="2012-12" db="EMBL/GenBank/DDBJ databases">
        <authorList>
            <person name="Hellsten U."/>
            <person name="Grimwood J."/>
            <person name="Chapman J.A."/>
            <person name="Shapiro H."/>
            <person name="Aerts A."/>
            <person name="Otillar R.P."/>
            <person name="Terry A.Y."/>
            <person name="Boore J.L."/>
            <person name="Simakov O."/>
            <person name="Marletaz F."/>
            <person name="Cho S.-J."/>
            <person name="Edsinger-Gonzales E."/>
            <person name="Havlak P."/>
            <person name="Kuo D.-H."/>
            <person name="Larsson T."/>
            <person name="Lv J."/>
            <person name="Arendt D."/>
            <person name="Savage R."/>
            <person name="Osoegawa K."/>
            <person name="de Jong P."/>
            <person name="Lindberg D.R."/>
            <person name="Seaver E.C."/>
            <person name="Weisblat D.A."/>
            <person name="Putnam N.H."/>
            <person name="Grigoriev I.V."/>
            <person name="Rokhsar D.S."/>
        </authorList>
    </citation>
    <scope>NUCLEOTIDE SEQUENCE</scope>
    <source>
        <strain evidence="3">I ESC-2004</strain>
    </source>
</reference>
<sequence length="252" mass="27940">MLQDYKEGKAFSYHKSKWMKKVYINLINDDSKVCFLKAACTPSMNVTSTAHQVWVAIIKETEAIYSACCSCFAGPGDSLHQESMHICRMCLESSTQASSVSITSAHKRHAFLKTRHSKFKQGINSSKGAARKLFGPIQKEDKGSPQGLLATMSKKAPTSVFLRVHPDTAGAYTSRAEPQNIPPASLPPNIIESASSPRLRTEALLKTTEHPMLLIERPEDVFGSKKNDISFAFVELEHVPCHPLLEDKHISR</sequence>
<evidence type="ECO:0000313" key="1">
    <source>
        <dbReference type="EMBL" id="ELU17690.1"/>
    </source>
</evidence>
<organism evidence="1">
    <name type="scientific">Capitella teleta</name>
    <name type="common">Polychaete worm</name>
    <dbReference type="NCBI Taxonomy" id="283909"/>
    <lineage>
        <taxon>Eukaryota</taxon>
        <taxon>Metazoa</taxon>
        <taxon>Spiralia</taxon>
        <taxon>Lophotrochozoa</taxon>
        <taxon>Annelida</taxon>
        <taxon>Polychaeta</taxon>
        <taxon>Sedentaria</taxon>
        <taxon>Scolecida</taxon>
        <taxon>Capitellidae</taxon>
        <taxon>Capitella</taxon>
    </lineage>
</organism>
<reference evidence="2" key="3">
    <citation type="submission" date="2015-06" db="UniProtKB">
        <authorList>
            <consortium name="EnsemblMetazoa"/>
        </authorList>
    </citation>
    <scope>IDENTIFICATION</scope>
</reference>
<dbReference type="AlphaFoldDB" id="R7VLL5"/>
<dbReference type="Proteomes" id="UP000014760">
    <property type="component" value="Unassembled WGS sequence"/>
</dbReference>
<dbReference type="PANTHER" id="PTHR47526:SF3">
    <property type="entry name" value="PHD-TYPE DOMAIN-CONTAINING PROTEIN"/>
    <property type="match status" value="1"/>
</dbReference>
<dbReference type="PANTHER" id="PTHR47526">
    <property type="entry name" value="ATP-DEPENDENT DNA HELICASE"/>
    <property type="match status" value="1"/>
</dbReference>